<feature type="region of interest" description="Disordered" evidence="1">
    <location>
        <begin position="1"/>
        <end position="73"/>
    </location>
</feature>
<dbReference type="Proteomes" id="UP000251799">
    <property type="component" value="Unassembled WGS sequence"/>
</dbReference>
<sequence length="73" mass="7540">MGFHSRAPMSSAPDVHVEENGRREEYGALPGSLSEEAADSGLPAGTLQRRGEPELPLPGPQNGINGDGNADTA</sequence>
<evidence type="ECO:0000313" key="3">
    <source>
        <dbReference type="Proteomes" id="UP000251799"/>
    </source>
</evidence>
<reference evidence="2 3" key="1">
    <citation type="submission" date="2018-06" db="EMBL/GenBank/DDBJ databases">
        <authorList>
            <consortium name="Pathogen Informatics"/>
            <person name="Doyle S."/>
        </authorList>
    </citation>
    <scope>NUCLEOTIDE SEQUENCE [LARGE SCALE GENOMIC DNA]</scope>
    <source>
        <strain evidence="2 3">NCTC8576</strain>
    </source>
</reference>
<dbReference type="EMBL" id="UAUR01000008">
    <property type="protein sequence ID" value="SPZ88937.1"/>
    <property type="molecule type" value="Genomic_DNA"/>
</dbReference>
<protein>
    <submittedName>
        <fullName evidence="2">Uncharacterized protein</fullName>
    </submittedName>
</protein>
<gene>
    <name evidence="2" type="ORF">NCTC8576_04939</name>
</gene>
<feature type="compositionally biased region" description="Basic and acidic residues" evidence="1">
    <location>
        <begin position="15"/>
        <end position="26"/>
    </location>
</feature>
<accession>A0A2X2J3F4</accession>
<dbReference type="AlphaFoldDB" id="A0A2X2J3F4"/>
<evidence type="ECO:0000256" key="1">
    <source>
        <dbReference type="SAM" id="MobiDB-lite"/>
    </source>
</evidence>
<name>A0A2X2J3F4_SHIBO</name>
<evidence type="ECO:0000313" key="2">
    <source>
        <dbReference type="EMBL" id="SPZ88937.1"/>
    </source>
</evidence>
<organism evidence="2 3">
    <name type="scientific">Shigella boydii</name>
    <dbReference type="NCBI Taxonomy" id="621"/>
    <lineage>
        <taxon>Bacteria</taxon>
        <taxon>Pseudomonadati</taxon>
        <taxon>Pseudomonadota</taxon>
        <taxon>Gammaproteobacteria</taxon>
        <taxon>Enterobacterales</taxon>
        <taxon>Enterobacteriaceae</taxon>
        <taxon>Shigella</taxon>
    </lineage>
</organism>
<proteinExistence type="predicted"/>